<evidence type="ECO:0000313" key="4">
    <source>
        <dbReference type="EMBL" id="AWN43196.1"/>
    </source>
</evidence>
<reference evidence="5" key="1">
    <citation type="submission" date="2018-05" db="EMBL/GenBank/DDBJ databases">
        <title>Complete Genome Sequence of Methylobacterium sp. 17SD2-17.</title>
        <authorList>
            <person name="Srinivasan S."/>
        </authorList>
    </citation>
    <scope>NUCLEOTIDE SEQUENCE [LARGE SCALE GENOMIC DNA]</scope>
    <source>
        <strain evidence="5">17SD2-17</strain>
    </source>
</reference>
<evidence type="ECO:0000313" key="5">
    <source>
        <dbReference type="Proteomes" id="UP000245926"/>
    </source>
</evidence>
<protein>
    <submittedName>
        <fullName evidence="4">IS5 family transposase</fullName>
    </submittedName>
</protein>
<dbReference type="NCBIfam" id="NF033580">
    <property type="entry name" value="transpos_IS5_3"/>
    <property type="match status" value="1"/>
</dbReference>
<feature type="domain" description="Transposase DDE" evidence="3">
    <location>
        <begin position="171"/>
        <end position="255"/>
    </location>
</feature>
<dbReference type="AlphaFoldDB" id="A0A2U8WD24"/>
<dbReference type="KEGG" id="mets:DK389_25215"/>
<evidence type="ECO:0000259" key="2">
    <source>
        <dbReference type="Pfam" id="PF13340"/>
    </source>
</evidence>
<proteinExistence type="predicted"/>
<dbReference type="PANTHER" id="PTHR30007">
    <property type="entry name" value="PHP DOMAIN PROTEIN"/>
    <property type="match status" value="1"/>
</dbReference>
<feature type="region of interest" description="Disordered" evidence="1">
    <location>
        <begin position="101"/>
        <end position="123"/>
    </location>
</feature>
<feature type="domain" description="Insertion element IS402-like" evidence="2">
    <location>
        <begin position="2"/>
        <end position="74"/>
    </location>
</feature>
<dbReference type="PANTHER" id="PTHR30007:SF1">
    <property type="entry name" value="BLR1914 PROTEIN"/>
    <property type="match status" value="1"/>
</dbReference>
<dbReference type="RefSeq" id="WP_109893769.1">
    <property type="nucleotide sequence ID" value="NZ_CP029550.1"/>
</dbReference>
<organism evidence="4 5">
    <name type="scientific">Methylobacterium durans</name>
    <dbReference type="NCBI Taxonomy" id="2202825"/>
    <lineage>
        <taxon>Bacteria</taxon>
        <taxon>Pseudomonadati</taxon>
        <taxon>Pseudomonadota</taxon>
        <taxon>Alphaproteobacteria</taxon>
        <taxon>Hyphomicrobiales</taxon>
        <taxon>Methylobacteriaceae</taxon>
        <taxon>Methylobacterium</taxon>
    </lineage>
</organism>
<dbReference type="OrthoDB" id="9798237at2"/>
<gene>
    <name evidence="4" type="ORF">DK389_25215</name>
</gene>
<dbReference type="InterPro" id="IPR025161">
    <property type="entry name" value="IS402-like_dom"/>
</dbReference>
<evidence type="ECO:0000259" key="3">
    <source>
        <dbReference type="Pfam" id="PF13586"/>
    </source>
</evidence>
<name>A0A2U8WD24_9HYPH</name>
<dbReference type="Proteomes" id="UP000245926">
    <property type="component" value="Chromosome"/>
</dbReference>
<accession>A0A2U8WD24</accession>
<dbReference type="Pfam" id="PF13586">
    <property type="entry name" value="DDE_Tnp_1_2"/>
    <property type="match status" value="1"/>
</dbReference>
<dbReference type="Pfam" id="PF13340">
    <property type="entry name" value="DUF4096"/>
    <property type="match status" value="1"/>
</dbReference>
<dbReference type="EMBL" id="CP029550">
    <property type="protein sequence ID" value="AWN43196.1"/>
    <property type="molecule type" value="Genomic_DNA"/>
</dbReference>
<keyword evidence="5" id="KW-1185">Reference proteome</keyword>
<sequence length="256" mass="28523">MLSDAQWAELEPLVEACRPKGKTPPQDLRRTVSAILWRHQNGAKWRAVPAELGPWWRAAQVFIRWARAGVWERLLSLVQERGVQLGMVFLDGTSVRAHQKAAGAARRGGSQAERSKREALGRSRGLSGTKACVIADGAGRAIAFRIAPGQAHELPQAIPLLEQLPGVPKWVVADRGYTSHRFRAHIWGMGARPAIPPQRHEAPVACPDWIYTNRNRVERLWARLKEWRAVATRYEKTATSFAGVLCLAAALDWLKS</sequence>
<dbReference type="InterPro" id="IPR025668">
    <property type="entry name" value="Tnp_DDE_dom"/>
</dbReference>
<evidence type="ECO:0000256" key="1">
    <source>
        <dbReference type="SAM" id="MobiDB-lite"/>
    </source>
</evidence>